<evidence type="ECO:0000256" key="1">
    <source>
        <dbReference type="ARBA" id="ARBA00022670"/>
    </source>
</evidence>
<dbReference type="InterPro" id="IPR051167">
    <property type="entry name" value="Prolyl_oligopep/macrocyclase"/>
</dbReference>
<gene>
    <name evidence="7" type="ORF">FIC94_06300</name>
</gene>
<dbReference type="EMBL" id="VEWL01000002">
    <property type="protein sequence ID" value="TNV17783.1"/>
    <property type="molecule type" value="Genomic_DNA"/>
</dbReference>
<keyword evidence="4" id="KW-1133">Transmembrane helix</keyword>
<protein>
    <submittedName>
        <fullName evidence="7">S9 family peptidase</fullName>
    </submittedName>
</protein>
<comment type="caution">
    <text evidence="7">The sequence shown here is derived from an EMBL/GenBank/DDBJ whole genome shotgun (WGS) entry which is preliminary data.</text>
</comment>
<reference evidence="7 8" key="1">
    <citation type="submission" date="2019-06" db="EMBL/GenBank/DDBJ databases">
        <title>Ochrobactrum cricket sp.nov., isolated from the insect Teleogryllus occipitalis living in deserted cropland.</title>
        <authorList>
            <person name="Hu M."/>
        </authorList>
    </citation>
    <scope>NUCLEOTIDE SEQUENCE [LARGE SCALE GENOMIC DNA]</scope>
    <source>
        <strain evidence="7 8">LCB8</strain>
    </source>
</reference>
<proteinExistence type="predicted"/>
<feature type="domain" description="Peptidase S9 prolyl oligopeptidase catalytic" evidence="5">
    <location>
        <begin position="517"/>
        <end position="701"/>
    </location>
</feature>
<dbReference type="InterPro" id="IPR029058">
    <property type="entry name" value="AB_hydrolase_fold"/>
</dbReference>
<dbReference type="PRINTS" id="PR00862">
    <property type="entry name" value="PROLIGOPTASE"/>
</dbReference>
<evidence type="ECO:0000259" key="5">
    <source>
        <dbReference type="Pfam" id="PF00326"/>
    </source>
</evidence>
<dbReference type="InterPro" id="IPR023302">
    <property type="entry name" value="Pept_S9A_N"/>
</dbReference>
<dbReference type="SUPFAM" id="SSF53474">
    <property type="entry name" value="alpha/beta-Hydrolases"/>
    <property type="match status" value="1"/>
</dbReference>
<dbReference type="Pfam" id="PF00326">
    <property type="entry name" value="Peptidase_S9"/>
    <property type="match status" value="1"/>
</dbReference>
<dbReference type="InterPro" id="IPR002470">
    <property type="entry name" value="Peptidase_S9A"/>
</dbReference>
<dbReference type="Gene3D" id="3.40.50.1820">
    <property type="entry name" value="alpha/beta hydrolase"/>
    <property type="match status" value="1"/>
</dbReference>
<evidence type="ECO:0000256" key="4">
    <source>
        <dbReference type="SAM" id="Phobius"/>
    </source>
</evidence>
<organism evidence="7 8">
    <name type="scientific">Ochrobactrum teleogrylli</name>
    <dbReference type="NCBI Taxonomy" id="2479765"/>
    <lineage>
        <taxon>Bacteria</taxon>
        <taxon>Pseudomonadati</taxon>
        <taxon>Pseudomonadota</taxon>
        <taxon>Alphaproteobacteria</taxon>
        <taxon>Hyphomicrobiales</taxon>
        <taxon>Brucellaceae</taxon>
        <taxon>Brucella/Ochrobactrum group</taxon>
        <taxon>Ochrobactrum</taxon>
    </lineage>
</organism>
<keyword evidence="4" id="KW-0812">Transmembrane</keyword>
<dbReference type="PANTHER" id="PTHR42881:SF13">
    <property type="entry name" value="PROLYL ENDOPEPTIDASE"/>
    <property type="match status" value="1"/>
</dbReference>
<evidence type="ECO:0000313" key="7">
    <source>
        <dbReference type="EMBL" id="TNV17783.1"/>
    </source>
</evidence>
<evidence type="ECO:0000313" key="8">
    <source>
        <dbReference type="Proteomes" id="UP000312784"/>
    </source>
</evidence>
<evidence type="ECO:0000256" key="3">
    <source>
        <dbReference type="ARBA" id="ARBA00022825"/>
    </source>
</evidence>
<keyword evidence="1" id="KW-0645">Protease</keyword>
<dbReference type="SUPFAM" id="SSF50993">
    <property type="entry name" value="Peptidase/esterase 'gauge' domain"/>
    <property type="match status" value="1"/>
</dbReference>
<dbReference type="PANTHER" id="PTHR42881">
    <property type="entry name" value="PROLYL ENDOPEPTIDASE"/>
    <property type="match status" value="1"/>
</dbReference>
<name>A0ABY2Y7S0_9HYPH</name>
<dbReference type="Pfam" id="PF02897">
    <property type="entry name" value="Peptidase_S9_N"/>
    <property type="match status" value="1"/>
</dbReference>
<feature type="domain" description="Peptidase S9A N-terminal" evidence="6">
    <location>
        <begin position="39"/>
        <end position="449"/>
    </location>
</feature>
<evidence type="ECO:0000256" key="2">
    <source>
        <dbReference type="ARBA" id="ARBA00022801"/>
    </source>
</evidence>
<dbReference type="RefSeq" id="WP_140024308.1">
    <property type="nucleotide sequence ID" value="NZ_JBHUFG010000007.1"/>
</dbReference>
<sequence length="720" mass="80158">MHFMFNLYYGDILLKIVVISTIVILSSVAWSGASALAFDNVKTSDENIYLEDIHGPAALKWVAAKNEATLQRLRTDPRYAEFDDLSKASAANATHIAYPAFGKTGELRNFWMDDVNLRGLWRATNRDDYFKGKYTWRTILDIDALAAKEGRNWIFAGAMCHPLHEDRCLLSFSDGGKDAVAVREFDRATGKFLPSGFTLPEAKQIVSWGKDLNTIYVSREWDQGDVTESGYAYITKVLQRGQSLGEAREIFRGEKTDISAYAGMIWGDTDVPVMQMNTRQLSGEEMLTEFVYKGKKVVFPLPTSSHFLDLFEGQLIYRLKEDWKSASGTTYAADSIISFDLAGNIDHPEKIEPVKVFVPSGHQAIGNVSNTENRLLIEVLSDVAGQLYSLQFEKGVWHSQQFQLPKNASVALLSADTESDELFLTVEGFLEPTALYWADAASMDVKLLQTEHAEFDASDMQVTQNWVSSKDGTKIPYFMVSKKGIPLDGSNPTLITAYGGFEISLTPQYLGIVGKMWLEKGGVYVLPNIRGGGEFGAKWHRAGLKTNRQRVYDDVQAVAEDLIARKITSPRRLGVSGGSNGGLMAGVQLVQRPELWNAVIVSVPLLDMVRYNVLSAGASWMSEYGDPADPVEGAFLRSISPYHNLKPGTHYPEPFFITSQADDRVHPGHARKMAARMDAMGIPNLFFESDEGGHSAVKTSWENTDSNILQWVYLMQKLMD</sequence>
<keyword evidence="3" id="KW-0720">Serine protease</keyword>
<dbReference type="InterPro" id="IPR001375">
    <property type="entry name" value="Peptidase_S9_cat"/>
</dbReference>
<feature type="transmembrane region" description="Helical" evidence="4">
    <location>
        <begin position="12"/>
        <end position="33"/>
    </location>
</feature>
<dbReference type="Proteomes" id="UP000312784">
    <property type="component" value="Unassembled WGS sequence"/>
</dbReference>
<dbReference type="Gene3D" id="2.130.10.120">
    <property type="entry name" value="Prolyl oligopeptidase, N-terminal domain"/>
    <property type="match status" value="1"/>
</dbReference>
<keyword evidence="2" id="KW-0378">Hydrolase</keyword>
<keyword evidence="4" id="KW-0472">Membrane</keyword>
<keyword evidence="8" id="KW-1185">Reference proteome</keyword>
<evidence type="ECO:0000259" key="6">
    <source>
        <dbReference type="Pfam" id="PF02897"/>
    </source>
</evidence>
<accession>A0ABY2Y7S0</accession>